<dbReference type="Gene3D" id="3.40.710.10">
    <property type="entry name" value="DD-peptidase/beta-lactamase superfamily"/>
    <property type="match status" value="1"/>
</dbReference>
<sequence length="486" mass="51750">MSADGLSCHRRAVLAAGLAASLPVPAWAGAAATGLAGLADHAEQLVREQDYSGVLLIAEAGKVRLGRAWGLRQRAEGLPNRIDTRFNIASIGKMFTTAAILRLAEAGRLQLDAPLAAAWPDGPAGDLAHRISVAQLLSHTAGIGNALWALPPAQWEHVRRQTDLYRMIAKAPPDGAPGERVSYSNDGFVALGALIEHLTGEDYATHITRTLLTPLGMTSTAFGGAGDLQPNQALPYVRDLDRPGAWRTALAGNTAPACAAGGGTSSAPDLLRFGPAWLSGRLVGPAMMQAWRSPAKPFRDGEYARGLQVQRMNGDVIEGHTGGHHGAAAELMIWPQHDRVAVLLHNGEVEPYWDLAHRVRTSFSGLYPAEQDFRHTQRVAALVAASGPEAGLAAHAAAPGRRLRASLIEALGNRAWHRGQGDAARHLLQFNVALDPKSPDARWHLAELHRRSGDRNAALAAYRAYLDLVPGDADALIALERLGVRS</sequence>
<dbReference type="SUPFAM" id="SSF56601">
    <property type="entry name" value="beta-lactamase/transpeptidase-like"/>
    <property type="match status" value="1"/>
</dbReference>
<dbReference type="RefSeq" id="WP_094472644.1">
    <property type="nucleotide sequence ID" value="NZ_NOXT01000072.1"/>
</dbReference>
<dbReference type="Gene3D" id="1.25.40.10">
    <property type="entry name" value="Tetratricopeptide repeat domain"/>
    <property type="match status" value="1"/>
</dbReference>
<dbReference type="InterPro" id="IPR011990">
    <property type="entry name" value="TPR-like_helical_dom_sf"/>
</dbReference>
<dbReference type="PANTHER" id="PTHR46825:SF9">
    <property type="entry name" value="BETA-LACTAMASE-RELATED DOMAIN-CONTAINING PROTEIN"/>
    <property type="match status" value="1"/>
</dbReference>
<feature type="domain" description="Beta-lactamase-related" evidence="2">
    <location>
        <begin position="39"/>
        <end position="352"/>
    </location>
</feature>
<dbReference type="EMBL" id="NOXT01000072">
    <property type="protein sequence ID" value="OYQ33986.1"/>
    <property type="molecule type" value="Genomic_DNA"/>
</dbReference>
<feature type="chain" id="PRO_5012265326" description="Beta-lactamase-related domain-containing protein" evidence="1">
    <location>
        <begin position="29"/>
        <end position="486"/>
    </location>
</feature>
<dbReference type="InterPro" id="IPR001466">
    <property type="entry name" value="Beta-lactam-related"/>
</dbReference>
<dbReference type="Proteomes" id="UP000216991">
    <property type="component" value="Unassembled WGS sequence"/>
</dbReference>
<evidence type="ECO:0000259" key="2">
    <source>
        <dbReference type="Pfam" id="PF00144"/>
    </source>
</evidence>
<evidence type="ECO:0000256" key="1">
    <source>
        <dbReference type="SAM" id="SignalP"/>
    </source>
</evidence>
<protein>
    <recommendedName>
        <fullName evidence="2">Beta-lactamase-related domain-containing protein</fullName>
    </recommendedName>
</protein>
<name>A0A255YXM7_9SPHN</name>
<dbReference type="Pfam" id="PF00144">
    <property type="entry name" value="Beta-lactamase"/>
    <property type="match status" value="1"/>
</dbReference>
<feature type="signal peptide" evidence="1">
    <location>
        <begin position="1"/>
        <end position="28"/>
    </location>
</feature>
<evidence type="ECO:0000313" key="4">
    <source>
        <dbReference type="Proteomes" id="UP000216991"/>
    </source>
</evidence>
<dbReference type="InterPro" id="IPR050491">
    <property type="entry name" value="AmpC-like"/>
</dbReference>
<keyword evidence="1" id="KW-0732">Signal</keyword>
<dbReference type="AlphaFoldDB" id="A0A255YXM7"/>
<gene>
    <name evidence="3" type="ORF">CHU93_02690</name>
</gene>
<proteinExistence type="predicted"/>
<dbReference type="PANTHER" id="PTHR46825">
    <property type="entry name" value="D-ALANYL-D-ALANINE-CARBOXYPEPTIDASE/ENDOPEPTIDASE AMPH"/>
    <property type="match status" value="1"/>
</dbReference>
<keyword evidence="4" id="KW-1185">Reference proteome</keyword>
<accession>A0A255YXM7</accession>
<organism evidence="3 4">
    <name type="scientific">Sandarakinorhabdus cyanobacteriorum</name>
    <dbReference type="NCBI Taxonomy" id="1981098"/>
    <lineage>
        <taxon>Bacteria</taxon>
        <taxon>Pseudomonadati</taxon>
        <taxon>Pseudomonadota</taxon>
        <taxon>Alphaproteobacteria</taxon>
        <taxon>Sphingomonadales</taxon>
        <taxon>Sphingosinicellaceae</taxon>
        <taxon>Sandarakinorhabdus</taxon>
    </lineage>
</organism>
<dbReference type="OrthoDB" id="113033at2"/>
<reference evidence="3 4" key="1">
    <citation type="submission" date="2017-07" db="EMBL/GenBank/DDBJ databases">
        <title>Sandarakinorhabdus cyanobacteriorum sp. nov., a novel bacterium isolated from cyanobacterial aggregates in a eutrophic lake.</title>
        <authorList>
            <person name="Cai H."/>
        </authorList>
    </citation>
    <scope>NUCLEOTIDE SEQUENCE [LARGE SCALE GENOMIC DNA]</scope>
    <source>
        <strain evidence="3 4">TH057</strain>
    </source>
</reference>
<evidence type="ECO:0000313" key="3">
    <source>
        <dbReference type="EMBL" id="OYQ33986.1"/>
    </source>
</evidence>
<dbReference type="SUPFAM" id="SSF48452">
    <property type="entry name" value="TPR-like"/>
    <property type="match status" value="1"/>
</dbReference>
<dbReference type="InterPro" id="IPR012338">
    <property type="entry name" value="Beta-lactam/transpept-like"/>
</dbReference>
<comment type="caution">
    <text evidence="3">The sequence shown here is derived from an EMBL/GenBank/DDBJ whole genome shotgun (WGS) entry which is preliminary data.</text>
</comment>